<organism evidence="13 14">
    <name type="scientific">Salarias fasciatus</name>
    <name type="common">Jewelled blenny</name>
    <name type="synonym">Blennius fasciatus</name>
    <dbReference type="NCBI Taxonomy" id="181472"/>
    <lineage>
        <taxon>Eukaryota</taxon>
        <taxon>Metazoa</taxon>
        <taxon>Chordata</taxon>
        <taxon>Craniata</taxon>
        <taxon>Vertebrata</taxon>
        <taxon>Euteleostomi</taxon>
        <taxon>Actinopterygii</taxon>
        <taxon>Neopterygii</taxon>
        <taxon>Teleostei</taxon>
        <taxon>Neoteleostei</taxon>
        <taxon>Acanthomorphata</taxon>
        <taxon>Ovalentaria</taxon>
        <taxon>Blenniimorphae</taxon>
        <taxon>Blenniiformes</taxon>
        <taxon>Blennioidei</taxon>
        <taxon>Blenniidae</taxon>
        <taxon>Salariinae</taxon>
        <taxon>Salarias</taxon>
    </lineage>
</organism>
<dbReference type="InterPro" id="IPR015943">
    <property type="entry name" value="WD40/YVTN_repeat-like_dom_sf"/>
</dbReference>
<sequence length="184" mass="20353">MCFCLNTSGNRDDSSIYLIGTPEGLIHKCSMFSGQLETYRKHSCAVTCVTFSPFSPDVFLSCSSDWTIHIWKLDQPEPVLSLSSSRTPVWDVRWSPMCPSVFGAVTETQLEIWDLNVNMMDPVIVQPAAPGVRMTSLLFAPQTDCVLVGDTEGNVTVYKLHNLNAGGRSQVDVLKELLHTEAPK</sequence>
<dbReference type="OMA" id="HSEYYLE"/>
<keyword evidence="8" id="KW-0966">Cell projection</keyword>
<dbReference type="Proteomes" id="UP000472267">
    <property type="component" value="Chromosome 18"/>
</dbReference>
<evidence type="ECO:0000256" key="11">
    <source>
        <dbReference type="ARBA" id="ARBA00041557"/>
    </source>
</evidence>
<dbReference type="GO" id="GO:0120293">
    <property type="term" value="C:dynein axonemal particle"/>
    <property type="evidence" value="ECO:0007669"/>
    <property type="project" value="UniProtKB-SubCell"/>
</dbReference>
<dbReference type="Pfam" id="PF00400">
    <property type="entry name" value="WD40"/>
    <property type="match status" value="1"/>
</dbReference>
<dbReference type="InterPro" id="IPR036322">
    <property type="entry name" value="WD40_repeat_dom_sf"/>
</dbReference>
<evidence type="ECO:0000256" key="1">
    <source>
        <dbReference type="ARBA" id="ARBA00004611"/>
    </source>
</evidence>
<dbReference type="SUPFAM" id="SSF50978">
    <property type="entry name" value="WD40 repeat-like"/>
    <property type="match status" value="1"/>
</dbReference>
<evidence type="ECO:0000256" key="6">
    <source>
        <dbReference type="ARBA" id="ARBA00023069"/>
    </source>
</evidence>
<proteinExistence type="predicted"/>
<dbReference type="GO" id="GO:0045504">
    <property type="term" value="F:dynein heavy chain binding"/>
    <property type="evidence" value="ECO:0007669"/>
    <property type="project" value="TreeGrafter"/>
</dbReference>
<evidence type="ECO:0000313" key="13">
    <source>
        <dbReference type="Ensembl" id="ENSSFAP00005027757.1"/>
    </source>
</evidence>
<dbReference type="GO" id="GO:0003341">
    <property type="term" value="P:cilium movement"/>
    <property type="evidence" value="ECO:0007669"/>
    <property type="project" value="TreeGrafter"/>
</dbReference>
<reference evidence="13" key="1">
    <citation type="submission" date="2019-06" db="EMBL/GenBank/DDBJ databases">
        <authorList>
            <consortium name="Wellcome Sanger Institute Data Sharing"/>
        </authorList>
    </citation>
    <scope>NUCLEOTIDE SEQUENCE [LARGE SCALE GENOMIC DNA]</scope>
</reference>
<dbReference type="InterPro" id="IPR050687">
    <property type="entry name" value="Dynein_IC"/>
</dbReference>
<dbReference type="GO" id="GO:0045503">
    <property type="term" value="F:dynein light chain binding"/>
    <property type="evidence" value="ECO:0007669"/>
    <property type="project" value="TreeGrafter"/>
</dbReference>
<evidence type="ECO:0000256" key="2">
    <source>
        <dbReference type="ARBA" id="ARBA00022490"/>
    </source>
</evidence>
<dbReference type="GO" id="GO:0005858">
    <property type="term" value="C:axonemal dynein complex"/>
    <property type="evidence" value="ECO:0007669"/>
    <property type="project" value="TreeGrafter"/>
</dbReference>
<evidence type="ECO:0000256" key="7">
    <source>
        <dbReference type="ARBA" id="ARBA00023212"/>
    </source>
</evidence>
<keyword evidence="6" id="KW-0969">Cilium</keyword>
<reference evidence="13" key="2">
    <citation type="submission" date="2025-08" db="UniProtKB">
        <authorList>
            <consortium name="Ensembl"/>
        </authorList>
    </citation>
    <scope>IDENTIFICATION</scope>
</reference>
<evidence type="ECO:0000256" key="12">
    <source>
        <dbReference type="PROSITE-ProRule" id="PRU00221"/>
    </source>
</evidence>
<keyword evidence="7" id="KW-0206">Cytoskeleton</keyword>
<dbReference type="PROSITE" id="PS50082">
    <property type="entry name" value="WD_REPEATS_2"/>
    <property type="match status" value="1"/>
</dbReference>
<dbReference type="PROSITE" id="PS50294">
    <property type="entry name" value="WD_REPEATS_REGION"/>
    <property type="match status" value="1"/>
</dbReference>
<evidence type="ECO:0000256" key="3">
    <source>
        <dbReference type="ARBA" id="ARBA00022574"/>
    </source>
</evidence>
<evidence type="ECO:0000256" key="4">
    <source>
        <dbReference type="ARBA" id="ARBA00022737"/>
    </source>
</evidence>
<keyword evidence="14" id="KW-1185">Reference proteome</keyword>
<evidence type="ECO:0000256" key="9">
    <source>
        <dbReference type="ARBA" id="ARBA00024190"/>
    </source>
</evidence>
<protein>
    <recommendedName>
        <fullName evidence="10">Dynein axonemal intermediate chain 4</fullName>
    </recommendedName>
    <alternativeName>
        <fullName evidence="11">WD repeat-containing protein 78</fullName>
    </alternativeName>
</protein>
<dbReference type="SMART" id="SM00320">
    <property type="entry name" value="WD40"/>
    <property type="match status" value="3"/>
</dbReference>
<dbReference type="PANTHER" id="PTHR12442:SF12">
    <property type="entry name" value="DYNEIN AXONEMAL INTERMEDIATE CHAIN 4"/>
    <property type="match status" value="1"/>
</dbReference>
<evidence type="ECO:0000256" key="10">
    <source>
        <dbReference type="ARBA" id="ARBA00040002"/>
    </source>
</evidence>
<dbReference type="AlphaFoldDB" id="A0A672HFB5"/>
<accession>A0A672HFB5</accession>
<name>A0A672HFB5_SALFA</name>
<feature type="repeat" description="WD" evidence="12">
    <location>
        <begin position="39"/>
        <end position="81"/>
    </location>
</feature>
<evidence type="ECO:0000313" key="14">
    <source>
        <dbReference type="Proteomes" id="UP000472267"/>
    </source>
</evidence>
<keyword evidence="2" id="KW-0963">Cytoplasm</keyword>
<keyword evidence="4" id="KW-0677">Repeat</keyword>
<dbReference type="InParanoid" id="A0A672HFB5"/>
<comment type="subcellular location">
    <subcellularLocation>
        <location evidence="1">Cytoplasm</location>
        <location evidence="1">Cytoskeleton</location>
        <location evidence="1">Flagellum axoneme</location>
    </subcellularLocation>
    <subcellularLocation>
        <location evidence="9">Dynein axonemal particle</location>
    </subcellularLocation>
</comment>
<dbReference type="Gene3D" id="2.130.10.10">
    <property type="entry name" value="YVTN repeat-like/Quinoprotein amine dehydrogenase"/>
    <property type="match status" value="1"/>
</dbReference>
<dbReference type="PANTHER" id="PTHR12442">
    <property type="entry name" value="DYNEIN INTERMEDIATE CHAIN"/>
    <property type="match status" value="1"/>
</dbReference>
<dbReference type="InterPro" id="IPR001680">
    <property type="entry name" value="WD40_rpt"/>
</dbReference>
<reference evidence="13" key="3">
    <citation type="submission" date="2025-09" db="UniProtKB">
        <authorList>
            <consortium name="Ensembl"/>
        </authorList>
    </citation>
    <scope>IDENTIFICATION</scope>
</reference>
<keyword evidence="5" id="KW-0282">Flagellum</keyword>
<evidence type="ECO:0000256" key="5">
    <source>
        <dbReference type="ARBA" id="ARBA00022846"/>
    </source>
</evidence>
<keyword evidence="3 12" id="KW-0853">WD repeat</keyword>
<dbReference type="Ensembl" id="ENSSFAT00005028813.1">
    <property type="protein sequence ID" value="ENSSFAP00005027757.1"/>
    <property type="gene ID" value="ENSSFAG00005014157.1"/>
</dbReference>
<evidence type="ECO:0000256" key="8">
    <source>
        <dbReference type="ARBA" id="ARBA00023273"/>
    </source>
</evidence>